<dbReference type="PANTHER" id="PTHR42849">
    <property type="entry name" value="N-ACETYLNEURAMINATE LYASE"/>
    <property type="match status" value="1"/>
</dbReference>
<reference evidence="2" key="1">
    <citation type="submission" date="2023-06" db="EMBL/GenBank/DDBJ databases">
        <title>Survivors Of The Sea: Transcriptome response of Skeletonema marinoi to long-term dormancy.</title>
        <authorList>
            <person name="Pinder M.I.M."/>
            <person name="Kourtchenko O."/>
            <person name="Robertson E.K."/>
            <person name="Larsson T."/>
            <person name="Maumus F."/>
            <person name="Osuna-Cruz C.M."/>
            <person name="Vancaester E."/>
            <person name="Stenow R."/>
            <person name="Vandepoele K."/>
            <person name="Ploug H."/>
            <person name="Bruchert V."/>
            <person name="Godhe A."/>
            <person name="Topel M."/>
        </authorList>
    </citation>
    <scope>NUCLEOTIDE SEQUENCE</scope>
    <source>
        <strain evidence="2">R05AC</strain>
    </source>
</reference>
<dbReference type="Pfam" id="PF00701">
    <property type="entry name" value="DHDPS"/>
    <property type="match status" value="1"/>
</dbReference>
<sequence length="113" mass="12288">MILHLLNTFLLLHCANAFSTSTNANEMMPMQQGSSCAIITPMLDSGKIDIPSLRNLLKYHLDAGTDNLCILGTTGEASVLTMDERAQVITTAVDMAKARCRSFVEPEPSIQSM</sequence>
<evidence type="ECO:0000256" key="1">
    <source>
        <dbReference type="SAM" id="SignalP"/>
    </source>
</evidence>
<dbReference type="InterPro" id="IPR013785">
    <property type="entry name" value="Aldolase_TIM"/>
</dbReference>
<dbReference type="GO" id="GO:0008840">
    <property type="term" value="F:4-hydroxy-tetrahydrodipicolinate synthase activity"/>
    <property type="evidence" value="ECO:0007669"/>
    <property type="project" value="UniProtKB-EC"/>
</dbReference>
<dbReference type="EMBL" id="JATAAI010000034">
    <property type="protein sequence ID" value="KAK1735375.1"/>
    <property type="molecule type" value="Genomic_DNA"/>
</dbReference>
<protein>
    <submittedName>
        <fullName evidence="2">Dihydrodipicolinate synthase</fullName>
        <ecNumber evidence="2">4.3.3.7</ecNumber>
    </submittedName>
</protein>
<accession>A0AAD9D749</accession>
<dbReference type="SUPFAM" id="SSF51569">
    <property type="entry name" value="Aldolase"/>
    <property type="match status" value="1"/>
</dbReference>
<dbReference type="Gene3D" id="3.20.20.70">
    <property type="entry name" value="Aldolase class I"/>
    <property type="match status" value="1"/>
</dbReference>
<keyword evidence="2" id="KW-0456">Lyase</keyword>
<evidence type="ECO:0000313" key="3">
    <source>
        <dbReference type="Proteomes" id="UP001224775"/>
    </source>
</evidence>
<evidence type="ECO:0000313" key="2">
    <source>
        <dbReference type="EMBL" id="KAK1735375.1"/>
    </source>
</evidence>
<feature type="chain" id="PRO_5041909912" evidence="1">
    <location>
        <begin position="18"/>
        <end position="113"/>
    </location>
</feature>
<dbReference type="GO" id="GO:0008747">
    <property type="term" value="F:N-acetylneuraminate lyase activity"/>
    <property type="evidence" value="ECO:0007669"/>
    <property type="project" value="TreeGrafter"/>
</dbReference>
<organism evidence="2 3">
    <name type="scientific">Skeletonema marinoi</name>
    <dbReference type="NCBI Taxonomy" id="267567"/>
    <lineage>
        <taxon>Eukaryota</taxon>
        <taxon>Sar</taxon>
        <taxon>Stramenopiles</taxon>
        <taxon>Ochrophyta</taxon>
        <taxon>Bacillariophyta</taxon>
        <taxon>Coscinodiscophyceae</taxon>
        <taxon>Thalassiosirophycidae</taxon>
        <taxon>Thalassiosirales</taxon>
        <taxon>Skeletonemataceae</taxon>
        <taxon>Skeletonema</taxon>
        <taxon>Skeletonema marinoi-dohrnii complex</taxon>
    </lineage>
</organism>
<proteinExistence type="predicted"/>
<dbReference type="GO" id="GO:0005829">
    <property type="term" value="C:cytosol"/>
    <property type="evidence" value="ECO:0007669"/>
    <property type="project" value="TreeGrafter"/>
</dbReference>
<gene>
    <name evidence="2" type="ORF">QTG54_013989</name>
</gene>
<comment type="caution">
    <text evidence="2">The sequence shown here is derived from an EMBL/GenBank/DDBJ whole genome shotgun (WGS) entry which is preliminary data.</text>
</comment>
<keyword evidence="3" id="KW-1185">Reference proteome</keyword>
<dbReference type="AlphaFoldDB" id="A0AAD9D749"/>
<keyword evidence="1" id="KW-0732">Signal</keyword>
<dbReference type="EC" id="4.3.3.7" evidence="2"/>
<dbReference type="InterPro" id="IPR002220">
    <property type="entry name" value="DapA-like"/>
</dbReference>
<feature type="signal peptide" evidence="1">
    <location>
        <begin position="1"/>
        <end position="17"/>
    </location>
</feature>
<dbReference type="GO" id="GO:0019262">
    <property type="term" value="P:N-acetylneuraminate catabolic process"/>
    <property type="evidence" value="ECO:0007669"/>
    <property type="project" value="TreeGrafter"/>
</dbReference>
<dbReference type="Proteomes" id="UP001224775">
    <property type="component" value="Unassembled WGS sequence"/>
</dbReference>
<name>A0AAD9D749_9STRA</name>
<dbReference type="PANTHER" id="PTHR42849:SF1">
    <property type="entry name" value="N-ACETYLNEURAMINATE LYASE"/>
    <property type="match status" value="1"/>
</dbReference>